<evidence type="ECO:0000313" key="1">
    <source>
        <dbReference type="EMBL" id="AES98786.2"/>
    </source>
</evidence>
<dbReference type="PaxDb" id="3880-AES98786"/>
<organism evidence="1 3">
    <name type="scientific">Medicago truncatula</name>
    <name type="common">Barrel medic</name>
    <name type="synonym">Medicago tribuloides</name>
    <dbReference type="NCBI Taxonomy" id="3880"/>
    <lineage>
        <taxon>Eukaryota</taxon>
        <taxon>Viridiplantae</taxon>
        <taxon>Streptophyta</taxon>
        <taxon>Embryophyta</taxon>
        <taxon>Tracheophyta</taxon>
        <taxon>Spermatophyta</taxon>
        <taxon>Magnoliopsida</taxon>
        <taxon>eudicotyledons</taxon>
        <taxon>Gunneridae</taxon>
        <taxon>Pentapetalae</taxon>
        <taxon>rosids</taxon>
        <taxon>fabids</taxon>
        <taxon>Fabales</taxon>
        <taxon>Fabaceae</taxon>
        <taxon>Papilionoideae</taxon>
        <taxon>50 kb inversion clade</taxon>
        <taxon>NPAAA clade</taxon>
        <taxon>Hologalegina</taxon>
        <taxon>IRL clade</taxon>
        <taxon>Trifolieae</taxon>
        <taxon>Medicago</taxon>
    </lineage>
</organism>
<sequence>MESPPTSFNHILAMPYPSRGHINPMLSFCKILTSQKPNKILITEEWLTIIGADPKPESIRFTTIPNVIPPEREKAANFPGLYEAVMTKMEAPFE</sequence>
<reference evidence="2" key="3">
    <citation type="submission" date="2015-04" db="UniProtKB">
        <authorList>
            <consortium name="EnsemblPlants"/>
        </authorList>
    </citation>
    <scope>IDENTIFICATION</scope>
    <source>
        <strain evidence="2">cv. Jemalong A17</strain>
    </source>
</reference>
<evidence type="ECO:0000313" key="2">
    <source>
        <dbReference type="EnsemblPlants" id="AES98786"/>
    </source>
</evidence>
<protein>
    <submittedName>
        <fullName evidence="1">UDP-glycosyltransferase</fullName>
    </submittedName>
</protein>
<dbReference type="STRING" id="3880.G7KED5"/>
<reference evidence="1 3" key="2">
    <citation type="journal article" date="2014" name="BMC Genomics">
        <title>An improved genome release (version Mt4.0) for the model legume Medicago truncatula.</title>
        <authorList>
            <person name="Tang H."/>
            <person name="Krishnakumar V."/>
            <person name="Bidwell S."/>
            <person name="Rosen B."/>
            <person name="Chan A."/>
            <person name="Zhou S."/>
            <person name="Gentzbittel L."/>
            <person name="Childs K.L."/>
            <person name="Yandell M."/>
            <person name="Gundlach H."/>
            <person name="Mayer K.F."/>
            <person name="Schwartz D.C."/>
            <person name="Town C.D."/>
        </authorList>
    </citation>
    <scope>GENOME REANNOTATION</scope>
    <source>
        <strain evidence="1">A17</strain>
        <strain evidence="2 3">cv. Jemalong A17</strain>
    </source>
</reference>
<dbReference type="SUPFAM" id="SSF53756">
    <property type="entry name" value="UDP-Glycosyltransferase/glycogen phosphorylase"/>
    <property type="match status" value="1"/>
</dbReference>
<keyword evidence="3" id="KW-1185">Reference proteome</keyword>
<dbReference type="EMBL" id="CM001221">
    <property type="protein sequence ID" value="AES98786.2"/>
    <property type="molecule type" value="Genomic_DNA"/>
</dbReference>
<evidence type="ECO:0000313" key="3">
    <source>
        <dbReference type="Proteomes" id="UP000002051"/>
    </source>
</evidence>
<dbReference type="Gene3D" id="3.40.50.2000">
    <property type="entry name" value="Glycogen Phosphorylase B"/>
    <property type="match status" value="1"/>
</dbReference>
<dbReference type="Proteomes" id="UP000002051">
    <property type="component" value="Chromosome 5"/>
</dbReference>
<gene>
    <name evidence="1" type="ordered locus">MTR_5g072825</name>
</gene>
<reference evidence="1 3" key="1">
    <citation type="journal article" date="2011" name="Nature">
        <title>The Medicago genome provides insight into the evolution of rhizobial symbioses.</title>
        <authorList>
            <person name="Young N.D."/>
            <person name="Debelle F."/>
            <person name="Oldroyd G.E."/>
            <person name="Geurts R."/>
            <person name="Cannon S.B."/>
            <person name="Udvardi M.K."/>
            <person name="Benedito V.A."/>
            <person name="Mayer K.F."/>
            <person name="Gouzy J."/>
            <person name="Schoof H."/>
            <person name="Van de Peer Y."/>
            <person name="Proost S."/>
            <person name="Cook D.R."/>
            <person name="Meyers B.C."/>
            <person name="Spannagl M."/>
            <person name="Cheung F."/>
            <person name="De Mita S."/>
            <person name="Krishnakumar V."/>
            <person name="Gundlach H."/>
            <person name="Zhou S."/>
            <person name="Mudge J."/>
            <person name="Bharti A.K."/>
            <person name="Murray J.D."/>
            <person name="Naoumkina M.A."/>
            <person name="Rosen B."/>
            <person name="Silverstein K.A."/>
            <person name="Tang H."/>
            <person name="Rombauts S."/>
            <person name="Zhao P.X."/>
            <person name="Zhou P."/>
            <person name="Barbe V."/>
            <person name="Bardou P."/>
            <person name="Bechner M."/>
            <person name="Bellec A."/>
            <person name="Berger A."/>
            <person name="Berges H."/>
            <person name="Bidwell S."/>
            <person name="Bisseling T."/>
            <person name="Choisne N."/>
            <person name="Couloux A."/>
            <person name="Denny R."/>
            <person name="Deshpande S."/>
            <person name="Dai X."/>
            <person name="Doyle J.J."/>
            <person name="Dudez A.M."/>
            <person name="Farmer A.D."/>
            <person name="Fouteau S."/>
            <person name="Franken C."/>
            <person name="Gibelin C."/>
            <person name="Gish J."/>
            <person name="Goldstein S."/>
            <person name="Gonzalez A.J."/>
            <person name="Green P.J."/>
            <person name="Hallab A."/>
            <person name="Hartog M."/>
            <person name="Hua A."/>
            <person name="Humphray S.J."/>
            <person name="Jeong D.H."/>
            <person name="Jing Y."/>
            <person name="Jocker A."/>
            <person name="Kenton S.M."/>
            <person name="Kim D.J."/>
            <person name="Klee K."/>
            <person name="Lai H."/>
            <person name="Lang C."/>
            <person name="Lin S."/>
            <person name="Macmil S.L."/>
            <person name="Magdelenat G."/>
            <person name="Matthews L."/>
            <person name="McCorrison J."/>
            <person name="Monaghan E.L."/>
            <person name="Mun J.H."/>
            <person name="Najar F.Z."/>
            <person name="Nicholson C."/>
            <person name="Noirot C."/>
            <person name="O'Bleness M."/>
            <person name="Paule C.R."/>
            <person name="Poulain J."/>
            <person name="Prion F."/>
            <person name="Qin B."/>
            <person name="Qu C."/>
            <person name="Retzel E.F."/>
            <person name="Riddle C."/>
            <person name="Sallet E."/>
            <person name="Samain S."/>
            <person name="Samson N."/>
            <person name="Sanders I."/>
            <person name="Saurat O."/>
            <person name="Scarpelli C."/>
            <person name="Schiex T."/>
            <person name="Segurens B."/>
            <person name="Severin A.J."/>
            <person name="Sherrier D.J."/>
            <person name="Shi R."/>
            <person name="Sims S."/>
            <person name="Singer S.R."/>
            <person name="Sinharoy S."/>
            <person name="Sterck L."/>
            <person name="Viollet A."/>
            <person name="Wang B.B."/>
            <person name="Wang K."/>
            <person name="Wang M."/>
            <person name="Wang X."/>
            <person name="Warfsmann J."/>
            <person name="Weissenbach J."/>
            <person name="White D.D."/>
            <person name="White J.D."/>
            <person name="Wiley G.B."/>
            <person name="Wincker P."/>
            <person name="Xing Y."/>
            <person name="Yang L."/>
            <person name="Yao Z."/>
            <person name="Ying F."/>
            <person name="Zhai J."/>
            <person name="Zhou L."/>
            <person name="Zuber A."/>
            <person name="Denarie J."/>
            <person name="Dixon R.A."/>
            <person name="May G.D."/>
            <person name="Schwartz D.C."/>
            <person name="Rogers J."/>
            <person name="Quetier F."/>
            <person name="Town C.D."/>
            <person name="Roe B.A."/>
        </authorList>
    </citation>
    <scope>NUCLEOTIDE SEQUENCE [LARGE SCALE GENOMIC DNA]</scope>
    <source>
        <strain evidence="1">A17</strain>
        <strain evidence="2 3">cv. Jemalong A17</strain>
    </source>
</reference>
<dbReference type="AlphaFoldDB" id="G7KED5"/>
<dbReference type="EnsemblPlants" id="AES98786">
    <property type="protein sequence ID" value="AES98786"/>
    <property type="gene ID" value="MTR_5g072825"/>
</dbReference>
<dbReference type="HOGENOM" id="CLU_2175523_0_0_1"/>
<name>G7KED5_MEDTR</name>
<accession>G7KED5</accession>
<proteinExistence type="predicted"/>
<accession>A0A0C3XP49</accession>
<dbReference type="eggNOG" id="KOG1192">
    <property type="taxonomic scope" value="Eukaryota"/>
</dbReference>